<dbReference type="AlphaFoldDB" id="A0A084GDE0"/>
<evidence type="ECO:0000256" key="1">
    <source>
        <dbReference type="SAM" id="MobiDB-lite"/>
    </source>
</evidence>
<gene>
    <name evidence="3" type="ORF">SAPIO_CDS2167</name>
</gene>
<proteinExistence type="predicted"/>
<dbReference type="GeneID" id="27721239"/>
<dbReference type="Gene3D" id="1.20.5.170">
    <property type="match status" value="1"/>
</dbReference>
<dbReference type="VEuPathDB" id="FungiDB:SAPIO_CDS2167"/>
<dbReference type="HOGENOM" id="CLU_553369_0_0_1"/>
<feature type="region of interest" description="Disordered" evidence="1">
    <location>
        <begin position="65"/>
        <end position="155"/>
    </location>
</feature>
<keyword evidence="4" id="KW-1185">Reference proteome</keyword>
<feature type="compositionally biased region" description="Basic and acidic residues" evidence="1">
    <location>
        <begin position="65"/>
        <end position="80"/>
    </location>
</feature>
<dbReference type="OrthoDB" id="4505928at2759"/>
<feature type="region of interest" description="Disordered" evidence="1">
    <location>
        <begin position="1"/>
        <end position="34"/>
    </location>
</feature>
<comment type="caution">
    <text evidence="3">The sequence shown here is derived from an EMBL/GenBank/DDBJ whole genome shotgun (WGS) entry which is preliminary data.</text>
</comment>
<dbReference type="Pfam" id="PF07716">
    <property type="entry name" value="bZIP_2"/>
    <property type="match status" value="1"/>
</dbReference>
<evidence type="ECO:0000313" key="4">
    <source>
        <dbReference type="Proteomes" id="UP000028545"/>
    </source>
</evidence>
<protein>
    <recommendedName>
        <fullName evidence="2">BZIP domain-containing protein</fullName>
    </recommendedName>
</protein>
<feature type="compositionally biased region" description="Polar residues" evidence="1">
    <location>
        <begin position="144"/>
        <end position="155"/>
    </location>
</feature>
<dbReference type="InterPro" id="IPR046347">
    <property type="entry name" value="bZIP_sf"/>
</dbReference>
<dbReference type="KEGG" id="sapo:SAPIO_CDS2167"/>
<dbReference type="GO" id="GO:0003700">
    <property type="term" value="F:DNA-binding transcription factor activity"/>
    <property type="evidence" value="ECO:0007669"/>
    <property type="project" value="InterPro"/>
</dbReference>
<evidence type="ECO:0000313" key="3">
    <source>
        <dbReference type="EMBL" id="KEZ45352.1"/>
    </source>
</evidence>
<reference evidence="3 4" key="1">
    <citation type="journal article" date="2014" name="Genome Announc.">
        <title>Draft genome sequence of the pathogenic fungus Scedosporium apiospermum.</title>
        <authorList>
            <person name="Vandeputte P."/>
            <person name="Ghamrawi S."/>
            <person name="Rechenmann M."/>
            <person name="Iltis A."/>
            <person name="Giraud S."/>
            <person name="Fleury M."/>
            <person name="Thornton C."/>
            <person name="Delhaes L."/>
            <person name="Meyer W."/>
            <person name="Papon N."/>
            <person name="Bouchara J.P."/>
        </authorList>
    </citation>
    <scope>NUCLEOTIDE SEQUENCE [LARGE SCALE GENOMIC DNA]</scope>
    <source>
        <strain evidence="3 4">IHEM 14462</strain>
    </source>
</reference>
<organism evidence="3 4">
    <name type="scientific">Pseudallescheria apiosperma</name>
    <name type="common">Scedosporium apiospermum</name>
    <dbReference type="NCBI Taxonomy" id="563466"/>
    <lineage>
        <taxon>Eukaryota</taxon>
        <taxon>Fungi</taxon>
        <taxon>Dikarya</taxon>
        <taxon>Ascomycota</taxon>
        <taxon>Pezizomycotina</taxon>
        <taxon>Sordariomycetes</taxon>
        <taxon>Hypocreomycetidae</taxon>
        <taxon>Microascales</taxon>
        <taxon>Microascaceae</taxon>
        <taxon>Scedosporium</taxon>
    </lineage>
</organism>
<feature type="domain" description="BZIP" evidence="2">
    <location>
        <begin position="16"/>
        <end position="66"/>
    </location>
</feature>
<dbReference type="Proteomes" id="UP000028545">
    <property type="component" value="Unassembled WGS sequence"/>
</dbReference>
<dbReference type="InterPro" id="IPR004827">
    <property type="entry name" value="bZIP"/>
</dbReference>
<sequence>MSPQSPAKPRRRQRVSAEHTLERVRNNQRRHRARRREYIAELEEKVDEMSQTISSLEGKVKSLQDELARCDNHDHNHDQDDVANVDTTAAPPSRQLQQGGIEPGSESPVASTNTDPYLDEDEEEPEPVDDPAVGNLPDRPANERGSSATNNEYQNNSCCQNLKDRACPDPEEQILEDVPGPCVSAAGPSQAGAPCPPFPAYLLRPEFEAQYQQNSEDESTVLCSEAFLLISQQNYKSLSQDEVASWLWSGFRRALRPGEGCRLHSASNTIMRSIASYALMLLSITLAPSSSFVQQARAQAVPVNGPSLPDGFVEVPMSWDFKFGDEAITLQGTIEEALAQMNVMKPGISQEQFIQAMNDAHPSIVPSDSNPASKTDKATPVIIDCLDPAFTSRPAWKEPIMEGINVLKEVFHPCYIPAHPRNETCARVSCSYHSGIFMCGMNGLRPSPMCSDLAPMAEAIVKACTDDSEMGFVQGTYIPSAQTYLVHVGGASC</sequence>
<feature type="compositionally biased region" description="Acidic residues" evidence="1">
    <location>
        <begin position="117"/>
        <end position="129"/>
    </location>
</feature>
<name>A0A084GDE0_PSEDA</name>
<dbReference type="RefSeq" id="XP_016645151.1">
    <property type="nucleotide sequence ID" value="XM_016785273.1"/>
</dbReference>
<dbReference type="EMBL" id="JOWA01000085">
    <property type="protein sequence ID" value="KEZ45352.1"/>
    <property type="molecule type" value="Genomic_DNA"/>
</dbReference>
<dbReference type="SUPFAM" id="SSF57959">
    <property type="entry name" value="Leucine zipper domain"/>
    <property type="match status" value="1"/>
</dbReference>
<accession>A0A084GDE0</accession>
<feature type="compositionally biased region" description="Basic and acidic residues" evidence="1">
    <location>
        <begin position="15"/>
        <end position="25"/>
    </location>
</feature>
<evidence type="ECO:0000259" key="2">
    <source>
        <dbReference type="Pfam" id="PF07716"/>
    </source>
</evidence>